<reference evidence="1 2" key="1">
    <citation type="journal article" date="2010" name="ChemBioChem">
        <title>Cloning and characterization of the biosynthetic gene cluster of 16-membered macrolide antibiotic FD-891: involvement of a dual functional cytochrome P450 monooxygenase catalyzing epoxidation and hydroxylation.</title>
        <authorList>
            <person name="Kudo F."/>
            <person name="Motegi A."/>
            <person name="Mizoue K."/>
            <person name="Eguchi T."/>
        </authorList>
    </citation>
    <scope>NUCLEOTIDE SEQUENCE [LARGE SCALE GENOMIC DNA]</scope>
    <source>
        <strain evidence="1 2">A-8890</strain>
    </source>
</reference>
<proteinExistence type="predicted"/>
<keyword evidence="2" id="KW-1185">Reference proteome</keyword>
<reference evidence="1 2" key="2">
    <citation type="journal article" date="2023" name="ChemBioChem">
        <title>Acyltransferase Domain Exchange between Two Independent Type I Polyketide Synthases in the Same Producer Strain of Macrolide Antibiotics.</title>
        <authorList>
            <person name="Kudo F."/>
            <person name="Kishikawa K."/>
            <person name="Tsuboi K."/>
            <person name="Kido T."/>
            <person name="Usui T."/>
            <person name="Hashimoto J."/>
            <person name="Shin-Ya K."/>
            <person name="Miyanaga A."/>
            <person name="Eguchi T."/>
        </authorList>
    </citation>
    <scope>NUCLEOTIDE SEQUENCE [LARGE SCALE GENOMIC DNA]</scope>
    <source>
        <strain evidence="1 2">A-8890</strain>
    </source>
</reference>
<dbReference type="Pfam" id="PF19450">
    <property type="entry name" value="DUF5988"/>
    <property type="match status" value="1"/>
</dbReference>
<name>A0ABM7F0M1_9ACTN</name>
<dbReference type="RefSeq" id="WP_286247284.1">
    <property type="nucleotide sequence ID" value="NZ_AP018448.1"/>
</dbReference>
<evidence type="ECO:0000313" key="2">
    <source>
        <dbReference type="Proteomes" id="UP001321542"/>
    </source>
</evidence>
<evidence type="ECO:0000313" key="1">
    <source>
        <dbReference type="EMBL" id="BBC29257.1"/>
    </source>
</evidence>
<gene>
    <name evidence="1" type="ORF">SGFS_005480</name>
</gene>
<dbReference type="InterPro" id="IPR046030">
    <property type="entry name" value="DUF5988"/>
</dbReference>
<sequence length="80" mass="8856">MVISDGQFRRAGEGSIEVTLVGGPSGMAKKLWLPPEADGARKLKIQYLAGYEHYEQTSQSSDHSDSSRVLTWTMRTQIAE</sequence>
<accession>A0ABM7F0M1</accession>
<organism evidence="1 2">
    <name type="scientific">Streptomyces graminofaciens</name>
    <dbReference type="NCBI Taxonomy" id="68212"/>
    <lineage>
        <taxon>Bacteria</taxon>
        <taxon>Bacillati</taxon>
        <taxon>Actinomycetota</taxon>
        <taxon>Actinomycetes</taxon>
        <taxon>Kitasatosporales</taxon>
        <taxon>Streptomycetaceae</taxon>
        <taxon>Streptomyces</taxon>
    </lineage>
</organism>
<protein>
    <submittedName>
        <fullName evidence="1">Uncharacterized protein</fullName>
    </submittedName>
</protein>
<dbReference type="Proteomes" id="UP001321542">
    <property type="component" value="Chromosome"/>
</dbReference>
<dbReference type="EMBL" id="AP018448">
    <property type="protein sequence ID" value="BBC29257.1"/>
    <property type="molecule type" value="Genomic_DNA"/>
</dbReference>